<comment type="caution">
    <text evidence="2">The sequence shown here is derived from an EMBL/GenBank/DDBJ whole genome shotgun (WGS) entry which is preliminary data.</text>
</comment>
<dbReference type="PANTHER" id="PTHR12110:SF41">
    <property type="entry name" value="INOSOSE DEHYDRATASE"/>
    <property type="match status" value="1"/>
</dbReference>
<dbReference type="EMBL" id="JABBMT010000002">
    <property type="protein sequence ID" value="NMM39729.1"/>
    <property type="molecule type" value="Genomic_DNA"/>
</dbReference>
<dbReference type="InterPro" id="IPR036237">
    <property type="entry name" value="Xyl_isomerase-like_sf"/>
</dbReference>
<proteinExistence type="predicted"/>
<evidence type="ECO:0000313" key="3">
    <source>
        <dbReference type="Proteomes" id="UP000570493"/>
    </source>
</evidence>
<organism evidence="2 3">
    <name type="scientific">Pseudoalteromonas arctica</name>
    <dbReference type="NCBI Taxonomy" id="394751"/>
    <lineage>
        <taxon>Bacteria</taxon>
        <taxon>Pseudomonadati</taxon>
        <taxon>Pseudomonadota</taxon>
        <taxon>Gammaproteobacteria</taxon>
        <taxon>Alteromonadales</taxon>
        <taxon>Pseudoalteromonadaceae</taxon>
        <taxon>Pseudoalteromonas</taxon>
    </lineage>
</organism>
<dbReference type="SUPFAM" id="SSF51658">
    <property type="entry name" value="Xylose isomerase-like"/>
    <property type="match status" value="1"/>
</dbReference>
<reference evidence="2" key="1">
    <citation type="submission" date="2020-04" db="EMBL/GenBank/DDBJ databases">
        <title>Genome Sequencing for Pseudoaltermonas arctica.</title>
        <authorList>
            <person name="Elkins N.S."/>
        </authorList>
    </citation>
    <scope>NUCLEOTIDE SEQUENCE [LARGE SCALE GENOMIC DNA]</scope>
    <source>
        <strain evidence="2">NEC-BIFX-2020_0012</strain>
    </source>
</reference>
<evidence type="ECO:0000259" key="1">
    <source>
        <dbReference type="Pfam" id="PF01261"/>
    </source>
</evidence>
<dbReference type="GO" id="GO:0016853">
    <property type="term" value="F:isomerase activity"/>
    <property type="evidence" value="ECO:0007669"/>
    <property type="project" value="UniProtKB-KW"/>
</dbReference>
<keyword evidence="3" id="KW-1185">Reference proteome</keyword>
<evidence type="ECO:0000313" key="2">
    <source>
        <dbReference type="EMBL" id="NMM39729.1"/>
    </source>
</evidence>
<feature type="domain" description="Xylose isomerase-like TIM barrel" evidence="1">
    <location>
        <begin position="59"/>
        <end position="265"/>
    </location>
</feature>
<dbReference type="PANTHER" id="PTHR12110">
    <property type="entry name" value="HYDROXYPYRUVATE ISOMERASE"/>
    <property type="match status" value="1"/>
</dbReference>
<sequence length="290" mass="32706">MFKIKLSFNYVTSILFIFCVLNSLSVYAKTNKQLLPVSVQLWSVKEALKADFDGTLSSLADMGFQGVEFAGDFGPYKNNPSALKNKLAKLNLVASSAHIGFDSLTDDTLTDTLLFYKTLGVSILFVPWDERAWQPQGITSLTEQLIQVNEIAQRYAMHIGFHNHNKEFNQFKNATYWDAIASNTPNTLPLQLDIGWVYYAGKDPEYFIKKYPGRTLATHLKVRTHPNDGLSPILGENDYPWQKIIETLIVDGATQWLVVEQEEYPDGLTPMQSVAKSKVNLDKILAKMSK</sequence>
<keyword evidence="2" id="KW-0413">Isomerase</keyword>
<dbReference type="Gene3D" id="3.20.20.150">
    <property type="entry name" value="Divalent-metal-dependent TIM barrel enzymes"/>
    <property type="match status" value="1"/>
</dbReference>
<dbReference type="Pfam" id="PF01261">
    <property type="entry name" value="AP_endonuc_2"/>
    <property type="match status" value="1"/>
</dbReference>
<dbReference type="InterPro" id="IPR013022">
    <property type="entry name" value="Xyl_isomerase-like_TIM-brl"/>
</dbReference>
<name>A0A7Y0HC59_9GAMM</name>
<dbReference type="AlphaFoldDB" id="A0A7Y0HC59"/>
<dbReference type="InterPro" id="IPR050312">
    <property type="entry name" value="IolE/XylAMocC-like"/>
</dbReference>
<dbReference type="Proteomes" id="UP000570493">
    <property type="component" value="Unassembled WGS sequence"/>
</dbReference>
<accession>A0A7Y0HC59</accession>
<dbReference type="RefSeq" id="WP_169018559.1">
    <property type="nucleotide sequence ID" value="NZ_JABBMT010000002.1"/>
</dbReference>
<gene>
    <name evidence="2" type="ORF">HHO47_02465</name>
</gene>
<protein>
    <submittedName>
        <fullName evidence="2">Sugar phosphate isomerase/epimerase</fullName>
    </submittedName>
</protein>